<keyword evidence="8" id="KW-1185">Reference proteome</keyword>
<evidence type="ECO:0000256" key="6">
    <source>
        <dbReference type="HAMAP-Rule" id="MF_00163"/>
    </source>
</evidence>
<dbReference type="Pfam" id="PF01327">
    <property type="entry name" value="Pep_deformylase"/>
    <property type="match status" value="1"/>
</dbReference>
<evidence type="ECO:0000313" key="7">
    <source>
        <dbReference type="EMBL" id="RYC09960.1"/>
    </source>
</evidence>
<evidence type="ECO:0000256" key="1">
    <source>
        <dbReference type="ARBA" id="ARBA00010759"/>
    </source>
</evidence>
<dbReference type="NCBIfam" id="TIGR00079">
    <property type="entry name" value="pept_deformyl"/>
    <property type="match status" value="1"/>
</dbReference>
<dbReference type="InterPro" id="IPR023635">
    <property type="entry name" value="Peptide_deformylase"/>
</dbReference>
<comment type="cofactor">
    <cofactor evidence="6">
        <name>Fe(2+)</name>
        <dbReference type="ChEBI" id="CHEBI:29033"/>
    </cofactor>
    <text evidence="6">Binds 1 Fe(2+) ion.</text>
</comment>
<evidence type="ECO:0000313" key="8">
    <source>
        <dbReference type="Proteomes" id="UP000291088"/>
    </source>
</evidence>
<evidence type="ECO:0000256" key="4">
    <source>
        <dbReference type="ARBA" id="ARBA00022917"/>
    </source>
</evidence>
<dbReference type="EC" id="3.5.1.88" evidence="6"/>
<dbReference type="PANTHER" id="PTHR10458:SF22">
    <property type="entry name" value="PEPTIDE DEFORMYLASE"/>
    <property type="match status" value="1"/>
</dbReference>
<comment type="caution">
    <text evidence="7">The sequence shown here is derived from an EMBL/GenBank/DDBJ whole genome shotgun (WGS) entry which is preliminary data.</text>
</comment>
<dbReference type="AlphaFoldDB" id="A0A4Q2SZC6"/>
<dbReference type="GO" id="GO:0006412">
    <property type="term" value="P:translation"/>
    <property type="evidence" value="ECO:0007669"/>
    <property type="project" value="UniProtKB-UniRule"/>
</dbReference>
<evidence type="ECO:0000256" key="5">
    <source>
        <dbReference type="ARBA" id="ARBA00023004"/>
    </source>
</evidence>
<dbReference type="CDD" id="cd00487">
    <property type="entry name" value="Pep_deformylase"/>
    <property type="match status" value="1"/>
</dbReference>
<keyword evidence="2 6" id="KW-0479">Metal-binding</keyword>
<dbReference type="EMBL" id="SDVB01000253">
    <property type="protein sequence ID" value="RYC09960.1"/>
    <property type="molecule type" value="Genomic_DNA"/>
</dbReference>
<dbReference type="FunFam" id="3.90.45.10:FF:000005">
    <property type="entry name" value="Peptide deformylase"/>
    <property type="match status" value="1"/>
</dbReference>
<dbReference type="SUPFAM" id="SSF56420">
    <property type="entry name" value="Peptide deformylase"/>
    <property type="match status" value="1"/>
</dbReference>
<evidence type="ECO:0000256" key="2">
    <source>
        <dbReference type="ARBA" id="ARBA00022723"/>
    </source>
</evidence>
<evidence type="ECO:0000256" key="3">
    <source>
        <dbReference type="ARBA" id="ARBA00022801"/>
    </source>
</evidence>
<feature type="binding site" evidence="6">
    <location>
        <position position="94"/>
    </location>
    <ligand>
        <name>Fe cation</name>
        <dbReference type="ChEBI" id="CHEBI:24875"/>
    </ligand>
</feature>
<keyword evidence="4 6" id="KW-0648">Protein biosynthesis</keyword>
<dbReference type="PRINTS" id="PR01576">
    <property type="entry name" value="PDEFORMYLASE"/>
</dbReference>
<proteinExistence type="inferred from homology"/>
<dbReference type="PIRSF" id="PIRSF004749">
    <property type="entry name" value="Pep_def"/>
    <property type="match status" value="1"/>
</dbReference>
<dbReference type="RefSeq" id="WP_129333355.1">
    <property type="nucleotide sequence ID" value="NZ_SDVB01000253.1"/>
</dbReference>
<sequence length="171" mass="19267">MTIKPLIILPDPLLRQLSKPVERVDSDILKLADDMLETMYDAPGIGLAAIQVGVARRLLVIDVSREDEEKRPLVFINPEILTSSDERSTYEEGCLSIPDYYAEVERPAKVTVRSIDREGKEQTTEAEGLLATCLQHEIDHLNGVLFIDHISRLKREMVIKKFTKAARGKAI</sequence>
<organism evidence="7 8">
    <name type="scientific">Ciceribacter ferrooxidans</name>
    <dbReference type="NCBI Taxonomy" id="2509717"/>
    <lineage>
        <taxon>Bacteria</taxon>
        <taxon>Pseudomonadati</taxon>
        <taxon>Pseudomonadota</taxon>
        <taxon>Alphaproteobacteria</taxon>
        <taxon>Hyphomicrobiales</taxon>
        <taxon>Rhizobiaceae</taxon>
        <taxon>Ciceribacter</taxon>
    </lineage>
</organism>
<dbReference type="Proteomes" id="UP000291088">
    <property type="component" value="Unassembled WGS sequence"/>
</dbReference>
<feature type="binding site" evidence="6">
    <location>
        <position position="140"/>
    </location>
    <ligand>
        <name>Fe cation</name>
        <dbReference type="ChEBI" id="CHEBI:24875"/>
    </ligand>
</feature>
<dbReference type="Gene3D" id="3.90.45.10">
    <property type="entry name" value="Peptide deformylase"/>
    <property type="match status" value="1"/>
</dbReference>
<feature type="active site" evidence="6">
    <location>
        <position position="137"/>
    </location>
</feature>
<dbReference type="OrthoDB" id="9804313at2"/>
<dbReference type="GO" id="GO:0046872">
    <property type="term" value="F:metal ion binding"/>
    <property type="evidence" value="ECO:0007669"/>
    <property type="project" value="UniProtKB-KW"/>
</dbReference>
<dbReference type="HAMAP" id="MF_00163">
    <property type="entry name" value="Pep_deformylase"/>
    <property type="match status" value="1"/>
</dbReference>
<gene>
    <name evidence="6" type="primary">def</name>
    <name evidence="7" type="ORF">EUU22_17915</name>
</gene>
<keyword evidence="3 6" id="KW-0378">Hydrolase</keyword>
<protein>
    <recommendedName>
        <fullName evidence="6">Peptide deformylase</fullName>
        <shortName evidence="6">PDF</shortName>
        <ecNumber evidence="6">3.5.1.88</ecNumber>
    </recommendedName>
    <alternativeName>
        <fullName evidence="6">Polypeptide deformylase</fullName>
    </alternativeName>
</protein>
<reference evidence="7 8" key="1">
    <citation type="submission" date="2019-01" db="EMBL/GenBank/DDBJ databases">
        <authorList>
            <person name="Deng T."/>
        </authorList>
    </citation>
    <scope>NUCLEOTIDE SEQUENCE [LARGE SCALE GENOMIC DNA]</scope>
    <source>
        <strain evidence="7 8">F8825</strain>
    </source>
</reference>
<comment type="catalytic activity">
    <reaction evidence="6">
        <text>N-terminal N-formyl-L-methionyl-[peptide] + H2O = N-terminal L-methionyl-[peptide] + formate</text>
        <dbReference type="Rhea" id="RHEA:24420"/>
        <dbReference type="Rhea" id="RHEA-COMP:10639"/>
        <dbReference type="Rhea" id="RHEA-COMP:10640"/>
        <dbReference type="ChEBI" id="CHEBI:15377"/>
        <dbReference type="ChEBI" id="CHEBI:15740"/>
        <dbReference type="ChEBI" id="CHEBI:49298"/>
        <dbReference type="ChEBI" id="CHEBI:64731"/>
        <dbReference type="EC" id="3.5.1.88"/>
    </reaction>
</comment>
<dbReference type="GO" id="GO:0042586">
    <property type="term" value="F:peptide deformylase activity"/>
    <property type="evidence" value="ECO:0007669"/>
    <property type="project" value="UniProtKB-UniRule"/>
</dbReference>
<comment type="function">
    <text evidence="6">Removes the formyl group from the N-terminal Met of newly synthesized proteins. Requires at least a dipeptide for an efficient rate of reaction. N-terminal L-methionine is a prerequisite for activity but the enzyme has broad specificity at other positions.</text>
</comment>
<feature type="binding site" evidence="6">
    <location>
        <position position="136"/>
    </location>
    <ligand>
        <name>Fe cation</name>
        <dbReference type="ChEBI" id="CHEBI:24875"/>
    </ligand>
</feature>
<dbReference type="NCBIfam" id="NF001159">
    <property type="entry name" value="PRK00150.1-3"/>
    <property type="match status" value="1"/>
</dbReference>
<dbReference type="PANTHER" id="PTHR10458">
    <property type="entry name" value="PEPTIDE DEFORMYLASE"/>
    <property type="match status" value="1"/>
</dbReference>
<comment type="similarity">
    <text evidence="1 6">Belongs to the polypeptide deformylase family.</text>
</comment>
<accession>A0A4Q2SZC6</accession>
<dbReference type="InterPro" id="IPR036821">
    <property type="entry name" value="Peptide_deformylase_sf"/>
</dbReference>
<name>A0A4Q2SZC6_9HYPH</name>
<keyword evidence="5 6" id="KW-0408">Iron</keyword>